<name>K0SP43_THAOC</name>
<feature type="non-terminal residue" evidence="2">
    <location>
        <position position="1"/>
    </location>
</feature>
<feature type="compositionally biased region" description="Polar residues" evidence="1">
    <location>
        <begin position="81"/>
        <end position="91"/>
    </location>
</feature>
<proteinExistence type="predicted"/>
<evidence type="ECO:0000313" key="2">
    <source>
        <dbReference type="EMBL" id="EJK68103.1"/>
    </source>
</evidence>
<comment type="caution">
    <text evidence="2">The sequence shown here is derived from an EMBL/GenBank/DDBJ whole genome shotgun (WGS) entry which is preliminary data.</text>
</comment>
<evidence type="ECO:0000313" key="3">
    <source>
        <dbReference type="Proteomes" id="UP000266841"/>
    </source>
</evidence>
<accession>K0SP43</accession>
<dbReference type="Proteomes" id="UP000266841">
    <property type="component" value="Unassembled WGS sequence"/>
</dbReference>
<organism evidence="2 3">
    <name type="scientific">Thalassiosira oceanica</name>
    <name type="common">Marine diatom</name>
    <dbReference type="NCBI Taxonomy" id="159749"/>
    <lineage>
        <taxon>Eukaryota</taxon>
        <taxon>Sar</taxon>
        <taxon>Stramenopiles</taxon>
        <taxon>Ochrophyta</taxon>
        <taxon>Bacillariophyta</taxon>
        <taxon>Coscinodiscophyceae</taxon>
        <taxon>Thalassiosirophycidae</taxon>
        <taxon>Thalassiosirales</taxon>
        <taxon>Thalassiosiraceae</taxon>
        <taxon>Thalassiosira</taxon>
    </lineage>
</organism>
<gene>
    <name evidence="2" type="ORF">THAOC_10751</name>
</gene>
<sequence length="151" mass="16826">PRFHGQALFHRGRDDRRGPDPPRLGREDIIANRAASPPGPSPSPGGEAVRIRDIQFPATSEAGKSDSVTGHSGKTARDWIASTSEPTNQRPTGVHRWFFEVDGGNGPIQWTRRRVEGTRPREKNGPRRRPETAGVSERVTQSRKRSSGYYY</sequence>
<keyword evidence="3" id="KW-1185">Reference proteome</keyword>
<dbReference type="AlphaFoldDB" id="K0SP43"/>
<evidence type="ECO:0000256" key="1">
    <source>
        <dbReference type="SAM" id="MobiDB-lite"/>
    </source>
</evidence>
<feature type="compositionally biased region" description="Basic and acidic residues" evidence="1">
    <location>
        <begin position="11"/>
        <end position="30"/>
    </location>
</feature>
<dbReference type="EMBL" id="AGNL01012048">
    <property type="protein sequence ID" value="EJK68103.1"/>
    <property type="molecule type" value="Genomic_DNA"/>
</dbReference>
<feature type="region of interest" description="Disordered" evidence="1">
    <location>
        <begin position="1"/>
        <end position="151"/>
    </location>
</feature>
<feature type="compositionally biased region" description="Basic and acidic residues" evidence="1">
    <location>
        <begin position="113"/>
        <end position="131"/>
    </location>
</feature>
<protein>
    <submittedName>
        <fullName evidence="2">Uncharacterized protein</fullName>
    </submittedName>
</protein>
<reference evidence="2 3" key="1">
    <citation type="journal article" date="2012" name="Genome Biol.">
        <title>Genome and low-iron response of an oceanic diatom adapted to chronic iron limitation.</title>
        <authorList>
            <person name="Lommer M."/>
            <person name="Specht M."/>
            <person name="Roy A.S."/>
            <person name="Kraemer L."/>
            <person name="Andreson R."/>
            <person name="Gutowska M.A."/>
            <person name="Wolf J."/>
            <person name="Bergner S.V."/>
            <person name="Schilhabel M.B."/>
            <person name="Klostermeier U.C."/>
            <person name="Beiko R.G."/>
            <person name="Rosenstiel P."/>
            <person name="Hippler M."/>
            <person name="Laroche J."/>
        </authorList>
    </citation>
    <scope>NUCLEOTIDE SEQUENCE [LARGE SCALE GENOMIC DNA]</scope>
    <source>
        <strain evidence="2 3">CCMP1005</strain>
    </source>
</reference>
<feature type="compositionally biased region" description="Basic residues" evidence="1">
    <location>
        <begin position="141"/>
        <end position="151"/>
    </location>
</feature>